<dbReference type="OrthoDB" id="2422411at2759"/>
<feature type="region of interest" description="Disordered" evidence="1">
    <location>
        <begin position="337"/>
        <end position="361"/>
    </location>
</feature>
<keyword evidence="3" id="KW-1185">Reference proteome</keyword>
<protein>
    <submittedName>
        <fullName evidence="2">6757_t:CDS:1</fullName>
    </submittedName>
</protein>
<dbReference type="PANTHER" id="PTHR47718">
    <property type="entry name" value="OS01G0519700 PROTEIN"/>
    <property type="match status" value="1"/>
</dbReference>
<evidence type="ECO:0000313" key="2">
    <source>
        <dbReference type="EMBL" id="CAG8599211.1"/>
    </source>
</evidence>
<accession>A0A9N9CF77</accession>
<organism evidence="2 3">
    <name type="scientific">Cetraspora pellucida</name>
    <dbReference type="NCBI Taxonomy" id="1433469"/>
    <lineage>
        <taxon>Eukaryota</taxon>
        <taxon>Fungi</taxon>
        <taxon>Fungi incertae sedis</taxon>
        <taxon>Mucoromycota</taxon>
        <taxon>Glomeromycotina</taxon>
        <taxon>Glomeromycetes</taxon>
        <taxon>Diversisporales</taxon>
        <taxon>Gigasporaceae</taxon>
        <taxon>Cetraspora</taxon>
    </lineage>
</organism>
<name>A0A9N9CF77_9GLOM</name>
<feature type="compositionally biased region" description="Basic and acidic residues" evidence="1">
    <location>
        <begin position="349"/>
        <end position="361"/>
    </location>
</feature>
<evidence type="ECO:0000256" key="1">
    <source>
        <dbReference type="SAM" id="MobiDB-lite"/>
    </source>
</evidence>
<gene>
    <name evidence="2" type="ORF">CPELLU_LOCUS6910</name>
</gene>
<dbReference type="PANTHER" id="PTHR47718:SF3">
    <property type="entry name" value="PROTEIN FAR1-RELATED SEQUENCE 5-LIKE"/>
    <property type="match status" value="1"/>
</dbReference>
<comment type="caution">
    <text evidence="2">The sequence shown here is derived from an EMBL/GenBank/DDBJ whole genome shotgun (WGS) entry which is preliminary data.</text>
</comment>
<dbReference type="EMBL" id="CAJVQA010004450">
    <property type="protein sequence ID" value="CAG8599211.1"/>
    <property type="molecule type" value="Genomic_DNA"/>
</dbReference>
<reference evidence="2" key="1">
    <citation type="submission" date="2021-06" db="EMBL/GenBank/DDBJ databases">
        <authorList>
            <person name="Kallberg Y."/>
            <person name="Tangrot J."/>
            <person name="Rosling A."/>
        </authorList>
    </citation>
    <scope>NUCLEOTIDE SEQUENCE</scope>
    <source>
        <strain evidence="2">FL966</strain>
    </source>
</reference>
<evidence type="ECO:0000313" key="3">
    <source>
        <dbReference type="Proteomes" id="UP000789759"/>
    </source>
</evidence>
<dbReference type="Proteomes" id="UP000789759">
    <property type="component" value="Unassembled WGS sequence"/>
</dbReference>
<proteinExistence type="predicted"/>
<sequence>MLPPPVVTYESVIELFQSAQTFANSQGYVLMEFTAAQKFIKDKQLPAGCTSVEALIDELKKGNYIYEFKCNDTVMDRELTLINALKMTFPDSTNLLCLWHINKNIIKNFEFDMKWQHFIYTYTNKLHIIKYLEETWISLKEKFIKAWTNKFLHLGTTITSCIEDAHTIIKTYLCTSAGDLCDVCIKLSLAVNNQKQELDTKISSEKFHFPTFVQNNSFYANIKVKISNFALKKVDEQYQRIKCATAQDLLPLCTGSFLSTMGLPCLTLDDFHEHWWIQDCSSIPSIETNIQELQPLLQTLQEKYEEWPEHQQSAAQEKLNNLINTLLTVLQNPQIVRTRGKPASASNHQKNDSTRRDPSGFELVEHKIK</sequence>
<dbReference type="AlphaFoldDB" id="A0A9N9CF77"/>